<evidence type="ECO:0000259" key="1">
    <source>
        <dbReference type="Pfam" id="PF11537"/>
    </source>
</evidence>
<reference evidence="2 3" key="1">
    <citation type="submission" date="2015-10" db="EMBL/GenBank/DDBJ databases">
        <title>Complete genome sequence of hyperthermophilic archaeon Pyrodictium delaneyi Su06.</title>
        <authorList>
            <person name="Jung J.-H."/>
            <person name="Lin J."/>
            <person name="Holden J.F."/>
            <person name="Park C.-S."/>
        </authorList>
    </citation>
    <scope>NUCLEOTIDE SEQUENCE [LARGE SCALE GENOMIC DNA]</scope>
    <source>
        <strain evidence="2 3">Su06</strain>
    </source>
</reference>
<protein>
    <recommendedName>
        <fullName evidence="1">Nitrosopumilus output domain-containing protein</fullName>
    </recommendedName>
</protein>
<dbReference type="Gene3D" id="1.10.1200.200">
    <property type="entry name" value="Protein of unknown function DUF3227"/>
    <property type="match status" value="1"/>
</dbReference>
<proteinExistence type="predicted"/>
<dbReference type="RefSeq" id="WP_156328010.1">
    <property type="nucleotide sequence ID" value="NZ_CP013011.1"/>
</dbReference>
<evidence type="ECO:0000313" key="3">
    <source>
        <dbReference type="Proteomes" id="UP000058613"/>
    </source>
</evidence>
<dbReference type="AlphaFoldDB" id="A0A0P0N3J9"/>
<dbReference type="STRING" id="1273541.Pyrde_0926"/>
<dbReference type="InterPro" id="IPR044908">
    <property type="entry name" value="NitrOD5-like_sf"/>
</dbReference>
<dbReference type="SUPFAM" id="SSF47240">
    <property type="entry name" value="Ferritin-like"/>
    <property type="match status" value="1"/>
</dbReference>
<dbReference type="EMBL" id="CP013011">
    <property type="protein sequence ID" value="ALL00974.1"/>
    <property type="molecule type" value="Genomic_DNA"/>
</dbReference>
<dbReference type="KEGG" id="pdl:Pyrde_0926"/>
<dbReference type="GeneID" id="26099265"/>
<dbReference type="InterPro" id="IPR009078">
    <property type="entry name" value="Ferritin-like_SF"/>
</dbReference>
<gene>
    <name evidence="2" type="ORF">Pyrde_0926</name>
</gene>
<feature type="domain" description="Nitrosopumilus output" evidence="1">
    <location>
        <begin position="16"/>
        <end position="99"/>
    </location>
</feature>
<evidence type="ECO:0000313" key="2">
    <source>
        <dbReference type="EMBL" id="ALL00974.1"/>
    </source>
</evidence>
<dbReference type="Pfam" id="PF11537">
    <property type="entry name" value="NitrOD5"/>
    <property type="match status" value="1"/>
</dbReference>
<organism evidence="2 3">
    <name type="scientific">Pyrodictium delaneyi</name>
    <dbReference type="NCBI Taxonomy" id="1273541"/>
    <lineage>
        <taxon>Archaea</taxon>
        <taxon>Thermoproteota</taxon>
        <taxon>Thermoprotei</taxon>
        <taxon>Desulfurococcales</taxon>
        <taxon>Pyrodictiaceae</taxon>
        <taxon>Pyrodictium</taxon>
    </lineage>
</organism>
<sequence length="308" mass="34384">MNSGNSASNRPDKYELVETIQREIRRHAPGLSAVLNLHSKRKYGISFANLSLMSPSKAYRLLTELYGNERGRLVAELVISKPLAALAKSRIDPNQLLKLAEKGKDAEILRMLGLFGFEAEAEKTTADMSAVISEALSCAILIEELTSNIYKRLADCAGGVTSIAFTYIASESSTHADIFGFIAKDLGIDVDENKCPVEPGGLMEQLKKMNRKLSEECPRRTELFNILRFLASLEEHVGEEDYTRILIPALRTVMSKKDIDVYETILESIIRDEENHATILQRVYERLSSLSQSTGHSERQTSNRVDTT</sequence>
<name>A0A0P0N3J9_9CREN</name>
<dbReference type="Proteomes" id="UP000058613">
    <property type="component" value="Chromosome"/>
</dbReference>
<dbReference type="InterPro" id="IPR021609">
    <property type="entry name" value="NitrOD5"/>
</dbReference>
<accession>A0A0P0N3J9</accession>